<name>A0ABW6M5E6_9ACTN</name>
<proteinExistence type="predicted"/>
<evidence type="ECO:0000259" key="1">
    <source>
        <dbReference type="Pfam" id="PF13460"/>
    </source>
</evidence>
<dbReference type="InterPro" id="IPR036291">
    <property type="entry name" value="NAD(P)-bd_dom_sf"/>
</dbReference>
<accession>A0ABW6M5E6</accession>
<keyword evidence="3" id="KW-1185">Reference proteome</keyword>
<dbReference type="Gene3D" id="3.40.50.720">
    <property type="entry name" value="NAD(P)-binding Rossmann-like Domain"/>
    <property type="match status" value="1"/>
</dbReference>
<dbReference type="PANTHER" id="PTHR43355:SF2">
    <property type="entry name" value="FLAVIN REDUCTASE (NADPH)"/>
    <property type="match status" value="1"/>
</dbReference>
<gene>
    <name evidence="2" type="ORF">ACFYNQ_22730</name>
</gene>
<reference evidence="2 3" key="1">
    <citation type="submission" date="2024-10" db="EMBL/GenBank/DDBJ databases">
        <title>The Natural Products Discovery Center: Release of the First 8490 Sequenced Strains for Exploring Actinobacteria Biosynthetic Diversity.</title>
        <authorList>
            <person name="Kalkreuter E."/>
            <person name="Kautsar S.A."/>
            <person name="Yang D."/>
            <person name="Bader C.D."/>
            <person name="Teijaro C.N."/>
            <person name="Fluegel L."/>
            <person name="Davis C.M."/>
            <person name="Simpson J.R."/>
            <person name="Lauterbach L."/>
            <person name="Steele A.D."/>
            <person name="Gui C."/>
            <person name="Meng S."/>
            <person name="Li G."/>
            <person name="Viehrig K."/>
            <person name="Ye F."/>
            <person name="Su P."/>
            <person name="Kiefer A.F."/>
            <person name="Nichols A."/>
            <person name="Cepeda A.J."/>
            <person name="Yan W."/>
            <person name="Fan B."/>
            <person name="Jiang Y."/>
            <person name="Adhikari A."/>
            <person name="Zheng C.-J."/>
            <person name="Schuster L."/>
            <person name="Cowan T.M."/>
            <person name="Smanski M.J."/>
            <person name="Chevrette M.G."/>
            <person name="De Carvalho L.P.S."/>
            <person name="Shen B."/>
        </authorList>
    </citation>
    <scope>NUCLEOTIDE SEQUENCE [LARGE SCALE GENOMIC DNA]</scope>
    <source>
        <strain evidence="2 3">NPDC006488</strain>
    </source>
</reference>
<dbReference type="PANTHER" id="PTHR43355">
    <property type="entry name" value="FLAVIN REDUCTASE (NADPH)"/>
    <property type="match status" value="1"/>
</dbReference>
<evidence type="ECO:0000313" key="3">
    <source>
        <dbReference type="Proteomes" id="UP001601303"/>
    </source>
</evidence>
<dbReference type="InterPro" id="IPR016040">
    <property type="entry name" value="NAD(P)-bd_dom"/>
</dbReference>
<sequence>MMKLLVLGATGATGRRFVEQALGAGHHVTAYVRNPGRIDASRLTTIAGSVDDPQALARAVAGHDAVVSMLGNGSGKTDKTLIHDSTMALITAAEQSGVKRLVLLSAFGVGESLPKASWLGKLVYKRVLGDVFADKARGEARLRESGLDWTVVYPVTLNDKEATHSIVATSLEQTPKVSGLPKVTRADVADFLLRTTENGTYMHKTVVLRPSK</sequence>
<organism evidence="2 3">
    <name type="scientific">Streptomyces hokutonensis</name>
    <dbReference type="NCBI Taxonomy" id="1306990"/>
    <lineage>
        <taxon>Bacteria</taxon>
        <taxon>Bacillati</taxon>
        <taxon>Actinomycetota</taxon>
        <taxon>Actinomycetes</taxon>
        <taxon>Kitasatosporales</taxon>
        <taxon>Streptomycetaceae</taxon>
        <taxon>Streptomyces</taxon>
    </lineage>
</organism>
<dbReference type="EMBL" id="JBIAHM010000008">
    <property type="protein sequence ID" value="MFE9601369.1"/>
    <property type="molecule type" value="Genomic_DNA"/>
</dbReference>
<dbReference type="RefSeq" id="WP_388108530.1">
    <property type="nucleotide sequence ID" value="NZ_JBIAHM010000008.1"/>
</dbReference>
<evidence type="ECO:0000313" key="2">
    <source>
        <dbReference type="EMBL" id="MFE9601369.1"/>
    </source>
</evidence>
<dbReference type="Pfam" id="PF13460">
    <property type="entry name" value="NAD_binding_10"/>
    <property type="match status" value="1"/>
</dbReference>
<feature type="domain" description="NAD(P)-binding" evidence="1">
    <location>
        <begin position="8"/>
        <end position="196"/>
    </location>
</feature>
<comment type="caution">
    <text evidence="2">The sequence shown here is derived from an EMBL/GenBank/DDBJ whole genome shotgun (WGS) entry which is preliminary data.</text>
</comment>
<dbReference type="SUPFAM" id="SSF51735">
    <property type="entry name" value="NAD(P)-binding Rossmann-fold domains"/>
    <property type="match status" value="1"/>
</dbReference>
<dbReference type="InterPro" id="IPR051606">
    <property type="entry name" value="Polyketide_Oxido-like"/>
</dbReference>
<protein>
    <submittedName>
        <fullName evidence="2">NAD(P)-dependent oxidoreductase</fullName>
    </submittedName>
</protein>
<dbReference type="Proteomes" id="UP001601303">
    <property type="component" value="Unassembled WGS sequence"/>
</dbReference>